<comment type="caution">
    <text evidence="1">The sequence shown here is derived from an EMBL/GenBank/DDBJ whole genome shotgun (WGS) entry which is preliminary data.</text>
</comment>
<dbReference type="AlphaFoldDB" id="A0A8T9ANY8"/>
<evidence type="ECO:0000313" key="2">
    <source>
        <dbReference type="Proteomes" id="UP000235507"/>
    </source>
</evidence>
<proteinExistence type="predicted"/>
<gene>
    <name evidence="1" type="ORF">C1D09_018785</name>
</gene>
<evidence type="ECO:0000313" key="1">
    <source>
        <dbReference type="EMBL" id="TSE07579.1"/>
    </source>
</evidence>
<organism evidence="1 2">
    <name type="scientific">Mesorhizobium intechi</name>
    <dbReference type="NCBI Taxonomy" id="537601"/>
    <lineage>
        <taxon>Bacteria</taxon>
        <taxon>Pseudomonadati</taxon>
        <taxon>Pseudomonadota</taxon>
        <taxon>Alphaproteobacteria</taxon>
        <taxon>Hyphomicrobiales</taxon>
        <taxon>Phyllobacteriaceae</taxon>
        <taxon>Mesorhizobium</taxon>
    </lineage>
</organism>
<keyword evidence="2" id="KW-1185">Reference proteome</keyword>
<protein>
    <submittedName>
        <fullName evidence="1">Uncharacterized protein</fullName>
    </submittedName>
</protein>
<dbReference type="OrthoDB" id="8104797at2"/>
<name>A0A8T9ANY8_9HYPH</name>
<sequence>MAILGLRQWTMDGPYIFAGGPPANPVTYVGKFSGGPSGNTLTYASAPIATSASDIVVIGLVRESNFGTTTTGVTVGGTAAALWSPGAITLGFISAGYIEFYYCQPGALATADIVATFGANVINGNILAWAVSGATATPLDAVSSAQASSASIALNDIETKVNGAVIAVGVCEPTITGWTESWSGSETVVEDADFTSATGNHRIVACHFATTAALTTQDLTLTLAASQAHIGGAISFGP</sequence>
<reference evidence="1" key="1">
    <citation type="submission" date="2019-07" db="EMBL/GenBank/DDBJ databases">
        <title>Mesorhizobum intechiensis sp. nov. isolated from nodules of Lotus tenuis growing in lowlands of the Flooding Pampa, Argentina.</title>
        <authorList>
            <person name="Estrella M.J."/>
            <person name="Torres Tejerizo G.A."/>
            <person name="Cumpa Velazquez L.M."/>
            <person name="Fontana F."/>
            <person name="Hansen L."/>
            <person name="Pistorio M."/>
            <person name="Sannazzaro A.I."/>
        </authorList>
    </citation>
    <scope>NUCLEOTIDE SEQUENCE</scope>
    <source>
        <strain evidence="1">BD68</strain>
    </source>
</reference>
<accession>A0A8T9ANY8</accession>
<dbReference type="EMBL" id="PNOT02000219">
    <property type="protein sequence ID" value="TSE07579.1"/>
    <property type="molecule type" value="Genomic_DNA"/>
</dbReference>
<dbReference type="RefSeq" id="WP_143975723.1">
    <property type="nucleotide sequence ID" value="NZ_PNOT02000219.1"/>
</dbReference>
<dbReference type="Proteomes" id="UP000235507">
    <property type="component" value="Unassembled WGS sequence"/>
</dbReference>